<dbReference type="SUPFAM" id="SSF48452">
    <property type="entry name" value="TPR-like"/>
    <property type="match status" value="1"/>
</dbReference>
<comment type="caution">
    <text evidence="4">The sequence shown here is derived from an EMBL/GenBank/DDBJ whole genome shotgun (WGS) entry which is preliminary data.</text>
</comment>
<evidence type="ECO:0000313" key="5">
    <source>
        <dbReference type="Proteomes" id="UP000598217"/>
    </source>
</evidence>
<dbReference type="SUPFAM" id="SSF52540">
    <property type="entry name" value="P-loop containing nucleoside triphosphate hydrolases"/>
    <property type="match status" value="1"/>
</dbReference>
<dbReference type="InterPro" id="IPR016032">
    <property type="entry name" value="Sig_transdc_resp-reg_C-effctor"/>
</dbReference>
<dbReference type="Gene3D" id="1.10.10.10">
    <property type="entry name" value="Winged helix-like DNA-binding domain superfamily/Winged helix DNA-binding domain"/>
    <property type="match status" value="1"/>
</dbReference>
<dbReference type="PROSITE" id="PS00622">
    <property type="entry name" value="HTH_LUXR_1"/>
    <property type="match status" value="1"/>
</dbReference>
<dbReference type="PROSITE" id="PS50043">
    <property type="entry name" value="HTH_LUXR_2"/>
    <property type="match status" value="1"/>
</dbReference>
<accession>A0ABR9HE55</accession>
<dbReference type="Pfam" id="PF13191">
    <property type="entry name" value="AAA_16"/>
    <property type="match status" value="1"/>
</dbReference>
<sequence>MQVHEPSSVLVGRQQHLDRLLTDAARARTGESRAVLLCGDAGIGKSRLLEEYLDRTPLRQAALGGCLELGTEGIAFAPFTALLRQLVRADGDAAEIGGELVRLLPGPGRESAPAPGTDDNGRARLFEAVLTFLEERAAPGGLSLVVEDLHWSDASTRDLLVFLLRNLGAAPVHLVLSVRTDDLHRTHPLRPLLPELERLSRVTRLDLEPLSREAVAEQAAALRGTALDPAALDLLVERSGGNPLFVESFLTVPDGGTVPDGPRELLMRRVDPLTATARKVLGLAAVAGDRVDHGLLAEVAEASGISEDDLDEALRESVDAQVLRATDTGYVFRHALLAEAVKGDLLPGQRVRAHRRYAEALDAGVPGLPRAGAVARLAHHAYAAHDHPRALTAAWEAAGHAAATAAHPEHLELLERVLELWELVPDASDRLGLSHGELLLRVCLAAQIAGGLRRSVEHATEALAGLDPEAEPELTARLLVARAVAYKDLGRLSALDDLRAAAGLLPEGHPERAAVSAATGTVLMMRGRGAEAERVSRAAVEEARACGDRASEADALITLGNLLDVNGSEEALGMLREGIRIARELGDAQVEMRGLNNIGSNHNNRFEFEEWLACAEEALGRCAELGVLRTQGVGYVNGVASALVALGRFDQARAKLRAAPSSEDLAGGRRQVLLAQMAAMEGEWEASQRALAEFARLLPRDTSTVVEYMPEYHTRLLLLLHGPGDRLAEAARLVLAGEADIGLLSQIRFSASGLTATARVAWRLRRRAEPGDRELAEELAEVLLGLLAREDWPASPMGELARHASRGFLEEDPERALAHWGRALPLAARTKGAARSECLYGAFWAAHGAGEAERARELLEQTEALLAELDVHVVRQEVAQMREVLPADPVPKAAAALPAGLTRRELEVLVQVAEGLSNREVGESLFISAKTVSVHLSNLMGKLGVGNRTAAVARARELGLV</sequence>
<dbReference type="Gene3D" id="1.25.40.10">
    <property type="entry name" value="Tetratricopeptide repeat domain"/>
    <property type="match status" value="1"/>
</dbReference>
<dbReference type="InterPro" id="IPR041664">
    <property type="entry name" value="AAA_16"/>
</dbReference>
<protein>
    <submittedName>
        <fullName evidence="4">DNA-binding CsgD family transcriptional regulator</fullName>
    </submittedName>
</protein>
<evidence type="ECO:0000313" key="4">
    <source>
        <dbReference type="EMBL" id="MBE1457306.1"/>
    </source>
</evidence>
<dbReference type="RefSeq" id="WP_191273392.1">
    <property type="nucleotide sequence ID" value="NZ_BMXJ01000006.1"/>
</dbReference>
<keyword evidence="2" id="KW-0067">ATP-binding</keyword>
<evidence type="ECO:0000256" key="2">
    <source>
        <dbReference type="ARBA" id="ARBA00022840"/>
    </source>
</evidence>
<dbReference type="Pfam" id="PF00196">
    <property type="entry name" value="GerE"/>
    <property type="match status" value="1"/>
</dbReference>
<name>A0ABR9HE55_9ACTN</name>
<feature type="domain" description="HTH luxR-type" evidence="3">
    <location>
        <begin position="894"/>
        <end position="959"/>
    </location>
</feature>
<dbReference type="InterPro" id="IPR011990">
    <property type="entry name" value="TPR-like_helical_dom_sf"/>
</dbReference>
<proteinExistence type="predicted"/>
<dbReference type="PANTHER" id="PTHR16305">
    <property type="entry name" value="TESTICULAR SOLUBLE ADENYLYL CYCLASE"/>
    <property type="match status" value="1"/>
</dbReference>
<dbReference type="InterPro" id="IPR027417">
    <property type="entry name" value="P-loop_NTPase"/>
</dbReference>
<dbReference type="CDD" id="cd06170">
    <property type="entry name" value="LuxR_C_like"/>
    <property type="match status" value="1"/>
</dbReference>
<dbReference type="SUPFAM" id="SSF46894">
    <property type="entry name" value="C-terminal effector domain of the bipartite response regulators"/>
    <property type="match status" value="1"/>
</dbReference>
<evidence type="ECO:0000256" key="1">
    <source>
        <dbReference type="ARBA" id="ARBA00022741"/>
    </source>
</evidence>
<keyword evidence="1" id="KW-0547">Nucleotide-binding</keyword>
<dbReference type="InterPro" id="IPR000792">
    <property type="entry name" value="Tscrpt_reg_LuxR_C"/>
</dbReference>
<keyword evidence="4" id="KW-0238">DNA-binding</keyword>
<dbReference type="GO" id="GO:0003677">
    <property type="term" value="F:DNA binding"/>
    <property type="evidence" value="ECO:0007669"/>
    <property type="project" value="UniProtKB-KW"/>
</dbReference>
<dbReference type="EMBL" id="JADBDY010000001">
    <property type="protein sequence ID" value="MBE1457306.1"/>
    <property type="molecule type" value="Genomic_DNA"/>
</dbReference>
<keyword evidence="5" id="KW-1185">Reference proteome</keyword>
<gene>
    <name evidence="4" type="ORF">H4W79_001520</name>
</gene>
<dbReference type="InterPro" id="IPR036388">
    <property type="entry name" value="WH-like_DNA-bd_sf"/>
</dbReference>
<evidence type="ECO:0000259" key="3">
    <source>
        <dbReference type="PROSITE" id="PS50043"/>
    </source>
</evidence>
<dbReference type="PANTHER" id="PTHR16305:SF35">
    <property type="entry name" value="TRANSCRIPTIONAL ACTIVATOR DOMAIN"/>
    <property type="match status" value="1"/>
</dbReference>
<dbReference type="Proteomes" id="UP000598217">
    <property type="component" value="Unassembled WGS sequence"/>
</dbReference>
<reference evidence="4 5" key="1">
    <citation type="submission" date="2020-10" db="EMBL/GenBank/DDBJ databases">
        <title>Sequencing the genomes of 1000 actinobacteria strains.</title>
        <authorList>
            <person name="Klenk H.-P."/>
        </authorList>
    </citation>
    <scope>NUCLEOTIDE SEQUENCE [LARGE SCALE GENOMIC DNA]</scope>
    <source>
        <strain evidence="4 5">DSM 45157</strain>
    </source>
</reference>
<organism evidence="4 5">
    <name type="scientific">Nocardiopsis terrae</name>
    <dbReference type="NCBI Taxonomy" id="372655"/>
    <lineage>
        <taxon>Bacteria</taxon>
        <taxon>Bacillati</taxon>
        <taxon>Actinomycetota</taxon>
        <taxon>Actinomycetes</taxon>
        <taxon>Streptosporangiales</taxon>
        <taxon>Nocardiopsidaceae</taxon>
        <taxon>Nocardiopsis</taxon>
    </lineage>
</organism>
<dbReference type="SMART" id="SM00421">
    <property type="entry name" value="HTH_LUXR"/>
    <property type="match status" value="1"/>
</dbReference>
<dbReference type="PRINTS" id="PR00038">
    <property type="entry name" value="HTHLUXR"/>
</dbReference>